<feature type="region of interest" description="Disordered" evidence="1">
    <location>
        <begin position="128"/>
        <end position="147"/>
    </location>
</feature>
<evidence type="ECO:0000313" key="2">
    <source>
        <dbReference type="EMBL" id="KAK5099609.1"/>
    </source>
</evidence>
<comment type="caution">
    <text evidence="2">The sequence shown here is derived from an EMBL/GenBank/DDBJ whole genome shotgun (WGS) entry which is preliminary data.</text>
</comment>
<organism evidence="2 3">
    <name type="scientific">Lithohypha guttulata</name>
    <dbReference type="NCBI Taxonomy" id="1690604"/>
    <lineage>
        <taxon>Eukaryota</taxon>
        <taxon>Fungi</taxon>
        <taxon>Dikarya</taxon>
        <taxon>Ascomycota</taxon>
        <taxon>Pezizomycotina</taxon>
        <taxon>Eurotiomycetes</taxon>
        <taxon>Chaetothyriomycetidae</taxon>
        <taxon>Chaetothyriales</taxon>
        <taxon>Trichomeriaceae</taxon>
        <taxon>Lithohypha</taxon>
    </lineage>
</organism>
<protein>
    <submittedName>
        <fullName evidence="2">Uncharacterized protein</fullName>
    </submittedName>
</protein>
<proteinExistence type="predicted"/>
<reference evidence="2 3" key="1">
    <citation type="submission" date="2023-08" db="EMBL/GenBank/DDBJ databases">
        <title>Black Yeasts Isolated from many extreme environments.</title>
        <authorList>
            <person name="Coleine C."/>
            <person name="Stajich J.E."/>
            <person name="Selbmann L."/>
        </authorList>
    </citation>
    <scope>NUCLEOTIDE SEQUENCE [LARGE SCALE GENOMIC DNA]</scope>
    <source>
        <strain evidence="2 3">CCFEE 5885</strain>
    </source>
</reference>
<accession>A0ABR0KL63</accession>
<feature type="compositionally biased region" description="Low complexity" evidence="1">
    <location>
        <begin position="15"/>
        <end position="26"/>
    </location>
</feature>
<dbReference type="Proteomes" id="UP001345013">
    <property type="component" value="Unassembled WGS sequence"/>
</dbReference>
<feature type="compositionally biased region" description="Low complexity" evidence="1">
    <location>
        <begin position="34"/>
        <end position="45"/>
    </location>
</feature>
<keyword evidence="3" id="KW-1185">Reference proteome</keyword>
<feature type="compositionally biased region" description="Pro residues" evidence="1">
    <location>
        <begin position="1"/>
        <end position="14"/>
    </location>
</feature>
<evidence type="ECO:0000256" key="1">
    <source>
        <dbReference type="SAM" id="MobiDB-lite"/>
    </source>
</evidence>
<name>A0ABR0KL63_9EURO</name>
<sequence>MTDVPPRPPTPPGYPSAAMVSKSATVSKKKKSNESSTTSHQQSQELVPYMQTFNGGGLASGIQTTLNANNVPVAGQVRADGGIVSTSMYATSADMRSDGIQHAQQWGYKIAGESGETGETKKWFVAAPKSAKKKKKSRQYDSESESD</sequence>
<feature type="region of interest" description="Disordered" evidence="1">
    <location>
        <begin position="1"/>
        <end position="45"/>
    </location>
</feature>
<evidence type="ECO:0000313" key="3">
    <source>
        <dbReference type="Proteomes" id="UP001345013"/>
    </source>
</evidence>
<dbReference type="EMBL" id="JAVRRG010000009">
    <property type="protein sequence ID" value="KAK5099609.1"/>
    <property type="molecule type" value="Genomic_DNA"/>
</dbReference>
<gene>
    <name evidence="2" type="ORF">LTR24_001268</name>
</gene>